<sequence length="137" mass="15552">MLKFLLDTNICIFAMKNKPEHIRRQFQLHYGQLCISSVVYMELVYGAEKSSRVTENLENLEGFSARLDVIEYDANAAAHTGQIRANLEKSGKTIGAYDLMIAGHARSQGLILVSNNVREFERVSGLRLEDWTRQTTD</sequence>
<dbReference type="InterPro" id="IPR022907">
    <property type="entry name" value="VapC_family"/>
</dbReference>
<evidence type="ECO:0000256" key="2">
    <source>
        <dbReference type="ARBA" id="ARBA00022649"/>
    </source>
</evidence>
<evidence type="ECO:0000256" key="5">
    <source>
        <dbReference type="ARBA" id="ARBA00022801"/>
    </source>
</evidence>
<keyword evidence="5 8" id="KW-0378">Hydrolase</keyword>
<evidence type="ECO:0000256" key="6">
    <source>
        <dbReference type="ARBA" id="ARBA00022842"/>
    </source>
</evidence>
<dbReference type="PANTHER" id="PTHR33653">
    <property type="entry name" value="RIBONUCLEASE VAPC2"/>
    <property type="match status" value="1"/>
</dbReference>
<feature type="binding site" evidence="8">
    <location>
        <position position="98"/>
    </location>
    <ligand>
        <name>Mg(2+)</name>
        <dbReference type="ChEBI" id="CHEBI:18420"/>
    </ligand>
</feature>
<dbReference type="Pfam" id="PF01850">
    <property type="entry name" value="PIN"/>
    <property type="match status" value="1"/>
</dbReference>
<comment type="caution">
    <text evidence="10">The sequence shown here is derived from an EMBL/GenBank/DDBJ whole genome shotgun (WGS) entry which is preliminary data.</text>
</comment>
<dbReference type="NCBIfam" id="NF010285">
    <property type="entry name" value="PRK13725.1"/>
    <property type="match status" value="1"/>
</dbReference>
<keyword evidence="3 8" id="KW-0540">Nuclease</keyword>
<evidence type="ECO:0000256" key="3">
    <source>
        <dbReference type="ARBA" id="ARBA00022722"/>
    </source>
</evidence>
<dbReference type="HAMAP" id="MF_00265">
    <property type="entry name" value="VapC_Nob1"/>
    <property type="match status" value="1"/>
</dbReference>
<evidence type="ECO:0000256" key="1">
    <source>
        <dbReference type="ARBA" id="ARBA00001946"/>
    </source>
</evidence>
<feature type="binding site" evidence="8">
    <location>
        <position position="7"/>
    </location>
    <ligand>
        <name>Mg(2+)</name>
        <dbReference type="ChEBI" id="CHEBI:18420"/>
    </ligand>
</feature>
<accession>A0A3M4S8G0</accession>
<proteinExistence type="inferred from homology"/>
<dbReference type="GO" id="GO:0004540">
    <property type="term" value="F:RNA nuclease activity"/>
    <property type="evidence" value="ECO:0007669"/>
    <property type="project" value="InterPro"/>
</dbReference>
<dbReference type="InterPro" id="IPR050556">
    <property type="entry name" value="Type_II_TA_system_RNase"/>
</dbReference>
<name>A0A3M4S8G0_PSEA0</name>
<comment type="cofactor">
    <cofactor evidence="1 8">
        <name>Mg(2+)</name>
        <dbReference type="ChEBI" id="CHEBI:18420"/>
    </cofactor>
</comment>
<dbReference type="SUPFAM" id="SSF88723">
    <property type="entry name" value="PIN domain-like"/>
    <property type="match status" value="1"/>
</dbReference>
<keyword evidence="6 8" id="KW-0460">Magnesium</keyword>
<dbReference type="InterPro" id="IPR029060">
    <property type="entry name" value="PIN-like_dom_sf"/>
</dbReference>
<evidence type="ECO:0000256" key="4">
    <source>
        <dbReference type="ARBA" id="ARBA00022723"/>
    </source>
</evidence>
<evidence type="ECO:0000313" key="11">
    <source>
        <dbReference type="Proteomes" id="UP000271097"/>
    </source>
</evidence>
<dbReference type="EC" id="3.1.-.-" evidence="8"/>
<organism evidence="10 11">
    <name type="scientific">Pseudomonas amygdali pv. ulmi</name>
    <dbReference type="NCBI Taxonomy" id="251720"/>
    <lineage>
        <taxon>Bacteria</taxon>
        <taxon>Pseudomonadati</taxon>
        <taxon>Pseudomonadota</taxon>
        <taxon>Gammaproteobacteria</taxon>
        <taxon>Pseudomonadales</taxon>
        <taxon>Pseudomonadaceae</taxon>
        <taxon>Pseudomonas</taxon>
        <taxon>Pseudomonas amygdali</taxon>
    </lineage>
</organism>
<gene>
    <name evidence="8" type="primary">vapC</name>
    <name evidence="10" type="ORF">ALP90_200210</name>
</gene>
<comment type="function">
    <text evidence="8">Toxic component of a toxin-antitoxin (TA) system. An RNase.</text>
</comment>
<dbReference type="EMBL" id="RBRS01000376">
    <property type="protein sequence ID" value="RMR11243.1"/>
    <property type="molecule type" value="Genomic_DNA"/>
</dbReference>
<evidence type="ECO:0000259" key="9">
    <source>
        <dbReference type="Pfam" id="PF01850"/>
    </source>
</evidence>
<dbReference type="GO" id="GO:0000287">
    <property type="term" value="F:magnesium ion binding"/>
    <property type="evidence" value="ECO:0007669"/>
    <property type="project" value="UniProtKB-UniRule"/>
</dbReference>
<dbReference type="InterPro" id="IPR002716">
    <property type="entry name" value="PIN_dom"/>
</dbReference>
<keyword evidence="8" id="KW-0800">Toxin</keyword>
<dbReference type="PANTHER" id="PTHR33653:SF1">
    <property type="entry name" value="RIBONUCLEASE VAPC2"/>
    <property type="match status" value="1"/>
</dbReference>
<keyword evidence="4 8" id="KW-0479">Metal-binding</keyword>
<dbReference type="Gene3D" id="3.40.50.1010">
    <property type="entry name" value="5'-nuclease"/>
    <property type="match status" value="1"/>
</dbReference>
<dbReference type="GO" id="GO:0090729">
    <property type="term" value="F:toxin activity"/>
    <property type="evidence" value="ECO:0007669"/>
    <property type="project" value="UniProtKB-KW"/>
</dbReference>
<dbReference type="RefSeq" id="WP_122310982.1">
    <property type="nucleotide sequence ID" value="NZ_RBRS01000376.1"/>
</dbReference>
<dbReference type="Proteomes" id="UP000271097">
    <property type="component" value="Unassembled WGS sequence"/>
</dbReference>
<reference evidence="10 11" key="1">
    <citation type="submission" date="2018-08" db="EMBL/GenBank/DDBJ databases">
        <title>Recombination of ecologically and evolutionarily significant loci maintains genetic cohesion in the Pseudomonas syringae species complex.</title>
        <authorList>
            <person name="Dillon M."/>
            <person name="Thakur S."/>
            <person name="Almeida R.N.D."/>
            <person name="Weir B.S."/>
            <person name="Guttman D.S."/>
        </authorList>
    </citation>
    <scope>NUCLEOTIDE SEQUENCE [LARGE SCALE GENOMIC DNA]</scope>
    <source>
        <strain evidence="10 11">ICMP 5931</strain>
    </source>
</reference>
<keyword evidence="2 8" id="KW-1277">Toxin-antitoxin system</keyword>
<evidence type="ECO:0000313" key="10">
    <source>
        <dbReference type="EMBL" id="RMR11243.1"/>
    </source>
</evidence>
<dbReference type="GO" id="GO:0016787">
    <property type="term" value="F:hydrolase activity"/>
    <property type="evidence" value="ECO:0007669"/>
    <property type="project" value="UniProtKB-KW"/>
</dbReference>
<feature type="domain" description="PIN" evidence="9">
    <location>
        <begin position="5"/>
        <end position="125"/>
    </location>
</feature>
<evidence type="ECO:0000256" key="7">
    <source>
        <dbReference type="ARBA" id="ARBA00038093"/>
    </source>
</evidence>
<dbReference type="AlphaFoldDB" id="A0A3M4S8G0"/>
<evidence type="ECO:0000256" key="8">
    <source>
        <dbReference type="HAMAP-Rule" id="MF_00265"/>
    </source>
</evidence>
<comment type="similarity">
    <text evidence="7 8">Belongs to the PINc/VapC protein family.</text>
</comment>
<protein>
    <recommendedName>
        <fullName evidence="8">Ribonuclease VapC</fullName>
        <shortName evidence="8">RNase VapC</shortName>
        <ecNumber evidence="8">3.1.-.-</ecNumber>
    </recommendedName>
    <alternativeName>
        <fullName evidence="8">Toxin VapC</fullName>
    </alternativeName>
</protein>
<dbReference type="CDD" id="cd18745">
    <property type="entry name" value="PIN_VapC4-5_FitB-like"/>
    <property type="match status" value="1"/>
</dbReference>